<organism evidence="2 3">
    <name type="scientific">Cyclospora cayetanensis</name>
    <dbReference type="NCBI Taxonomy" id="88456"/>
    <lineage>
        <taxon>Eukaryota</taxon>
        <taxon>Sar</taxon>
        <taxon>Alveolata</taxon>
        <taxon>Apicomplexa</taxon>
        <taxon>Conoidasida</taxon>
        <taxon>Coccidia</taxon>
        <taxon>Eucoccidiorida</taxon>
        <taxon>Eimeriorina</taxon>
        <taxon>Eimeriidae</taxon>
        <taxon>Cyclospora</taxon>
    </lineage>
</organism>
<feature type="compositionally biased region" description="Gly residues" evidence="1">
    <location>
        <begin position="17"/>
        <end position="30"/>
    </location>
</feature>
<feature type="compositionally biased region" description="Basic and acidic residues" evidence="1">
    <location>
        <begin position="1"/>
        <end position="16"/>
    </location>
</feature>
<feature type="compositionally biased region" description="Low complexity" evidence="1">
    <location>
        <begin position="166"/>
        <end position="180"/>
    </location>
</feature>
<reference evidence="3" key="1">
    <citation type="submission" date="2025-08" db="UniProtKB">
        <authorList>
            <consortium name="RefSeq"/>
        </authorList>
    </citation>
    <scope>IDENTIFICATION</scope>
</reference>
<dbReference type="GeneID" id="34617639"/>
<protein>
    <submittedName>
        <fullName evidence="3">Uncharacterized protein LOC34617639</fullName>
    </submittedName>
</protein>
<feature type="region of interest" description="Disordered" evidence="1">
    <location>
        <begin position="408"/>
        <end position="446"/>
    </location>
</feature>
<keyword evidence="2" id="KW-1185">Reference proteome</keyword>
<feature type="compositionally biased region" description="Basic residues" evidence="1">
    <location>
        <begin position="48"/>
        <end position="57"/>
    </location>
</feature>
<evidence type="ECO:0000313" key="2">
    <source>
        <dbReference type="Proteomes" id="UP000515125"/>
    </source>
</evidence>
<accession>A0A6P6RWF9</accession>
<proteinExistence type="predicted"/>
<evidence type="ECO:0000313" key="3">
    <source>
        <dbReference type="RefSeq" id="XP_026191839.1"/>
    </source>
</evidence>
<dbReference type="AlphaFoldDB" id="A0A6P6RWF9"/>
<sequence length="794" mass="84050">MGRDGPGGREVPRRGEGVTGGRAGTQGYGAPGTLFGHSFRTAFSSFKSKQRNQHKPHQTTELDPAGAVEADGADPTHNRPASALNIRYIGGPQRRSVQDADDFFEIPVCEGRRTSETQAQRAPAPDSLTTSPLSVRAFYAGASLIALHPSPRHKDEGAFSRLLPAASSPQAASPGGCAAGDCSDGEESPPGGLASAADLLQRAAAEALLLQQLLLLLLRVVRGLTVALGRQAAAAGYHALALKAEQLQLRQRWIAGISDDSILTSKSKSTTNPTGATERAAGIAVVGCVLRALATRLDESWPLRDLLRPPLKDVASPRGPPFAESPKAFADALKGYLGKAALGSHKGAHGESRIKDFLTMEARGGMCDQRLAEGDFAHSERLPFPYRLRLWTLDLVYAVRHLCTHFSRDHSPTRSCDSSGGPGGPPSTKQGGPRERAGPPPGDRLRGTAAWLLSSEAMEALGGAPLWLFGLPATSESALFKEEAASRRSDGWVTVAEALQAAAVRAFAAGGGPFPPPMEDPLLTRASAESDGSALYWALYPFYTPLQNCIRLLWHCTDSAGAHAPSESPLRGVYGLLPPADCISNGGGDALWRGGPEALSASFSEDEESQLAFECHRELLQQGVEPPFSRLLGASLSTLRSIYGSEEDGEAPRPLDPQRKAQSSARQGPSGPQPLVAQHLKQQQQRRLLQHHIAEDCLDILSRGWAPSDSLSGRASLRSREDSGGPLAVGYPPLTASSLGPTMPLLVCSLEQMLASWGRNSGEDASQGVPLPPELCISALFAEGKLRAAAERGR</sequence>
<feature type="region of interest" description="Disordered" evidence="1">
    <location>
        <begin position="645"/>
        <end position="682"/>
    </location>
</feature>
<feature type="compositionally biased region" description="Basic and acidic residues" evidence="1">
    <location>
        <begin position="650"/>
        <end position="659"/>
    </location>
</feature>
<feature type="region of interest" description="Disordered" evidence="1">
    <location>
        <begin position="166"/>
        <end position="192"/>
    </location>
</feature>
<dbReference type="Proteomes" id="UP000515125">
    <property type="component" value="Unplaced"/>
</dbReference>
<feature type="region of interest" description="Disordered" evidence="1">
    <location>
        <begin position="1"/>
        <end position="80"/>
    </location>
</feature>
<evidence type="ECO:0000256" key="1">
    <source>
        <dbReference type="SAM" id="MobiDB-lite"/>
    </source>
</evidence>
<name>A0A6P6RWF9_9EIME</name>
<gene>
    <name evidence="3" type="primary">LOC34617639</name>
</gene>
<dbReference type="RefSeq" id="XP_026191839.1">
    <property type="nucleotide sequence ID" value="XM_026336054.1"/>
</dbReference>